<evidence type="ECO:0000256" key="7">
    <source>
        <dbReference type="ARBA" id="ARBA00034125"/>
    </source>
</evidence>
<dbReference type="InterPro" id="IPR024528">
    <property type="entry name" value="ThrE_2"/>
</dbReference>
<protein>
    <recommendedName>
        <fullName evidence="9">Threonine/Serine exporter ThrE domain-containing protein</fullName>
    </recommendedName>
</protein>
<evidence type="ECO:0000259" key="9">
    <source>
        <dbReference type="Pfam" id="PF12821"/>
    </source>
</evidence>
<dbReference type="PANTHER" id="PTHR34390">
    <property type="entry name" value="UPF0442 PROTEIN YJJB-RELATED"/>
    <property type="match status" value="1"/>
</dbReference>
<dbReference type="Pfam" id="PF12821">
    <property type="entry name" value="ThrE_2"/>
    <property type="match status" value="1"/>
</dbReference>
<dbReference type="AlphaFoldDB" id="A0A0M8K7Z7"/>
<dbReference type="InParanoid" id="A0A0M8K7Z7"/>
<dbReference type="Proteomes" id="UP000037784">
    <property type="component" value="Unassembled WGS sequence"/>
</dbReference>
<comment type="caution">
    <text evidence="10">The sequence shown here is derived from an EMBL/GenBank/DDBJ whole genome shotgun (WGS) entry which is preliminary data.</text>
</comment>
<evidence type="ECO:0000313" key="12">
    <source>
        <dbReference type="Proteomes" id="UP000037784"/>
    </source>
</evidence>
<feature type="domain" description="Threonine/Serine exporter ThrE" evidence="9">
    <location>
        <begin position="11"/>
        <end position="148"/>
    </location>
</feature>
<keyword evidence="4 8" id="KW-0812">Transmembrane</keyword>
<evidence type="ECO:0000313" key="13">
    <source>
        <dbReference type="Proteomes" id="UP000050502"/>
    </source>
</evidence>
<comment type="subcellular location">
    <subcellularLocation>
        <location evidence="1">Cell membrane</location>
        <topology evidence="1">Multi-pass membrane protein</topology>
    </subcellularLocation>
</comment>
<feature type="transmembrane region" description="Helical" evidence="8">
    <location>
        <begin position="12"/>
        <end position="32"/>
    </location>
</feature>
<dbReference type="PANTHER" id="PTHR34390:SF1">
    <property type="entry name" value="SUCCINATE TRANSPORTER SUBUNIT YJJB-RELATED"/>
    <property type="match status" value="1"/>
</dbReference>
<feature type="transmembrane region" description="Helical" evidence="8">
    <location>
        <begin position="129"/>
        <end position="150"/>
    </location>
</feature>
<dbReference type="InterPro" id="IPR050539">
    <property type="entry name" value="ThrE_Dicarb/AminoAcid_Exp"/>
</dbReference>
<organism evidence="10 12">
    <name type="scientific">Ardenticatena maritima</name>
    <dbReference type="NCBI Taxonomy" id="872965"/>
    <lineage>
        <taxon>Bacteria</taxon>
        <taxon>Bacillati</taxon>
        <taxon>Chloroflexota</taxon>
        <taxon>Ardenticatenia</taxon>
        <taxon>Ardenticatenales</taxon>
        <taxon>Ardenticatenaceae</taxon>
        <taxon>Ardenticatena</taxon>
    </lineage>
</organism>
<evidence type="ECO:0000256" key="5">
    <source>
        <dbReference type="ARBA" id="ARBA00022989"/>
    </source>
</evidence>
<proteinExistence type="inferred from homology"/>
<evidence type="ECO:0000313" key="11">
    <source>
        <dbReference type="EMBL" id="KPL88046.1"/>
    </source>
</evidence>
<keyword evidence="3" id="KW-0997">Cell inner membrane</keyword>
<dbReference type="GO" id="GO:0015744">
    <property type="term" value="P:succinate transport"/>
    <property type="evidence" value="ECO:0007669"/>
    <property type="project" value="TreeGrafter"/>
</dbReference>
<dbReference type="Proteomes" id="UP000050502">
    <property type="component" value="Unassembled WGS sequence"/>
</dbReference>
<keyword evidence="5 8" id="KW-1133">Transmembrane helix</keyword>
<name>A0A0M8K7Z7_9CHLR</name>
<evidence type="ECO:0000256" key="6">
    <source>
        <dbReference type="ARBA" id="ARBA00023136"/>
    </source>
</evidence>
<gene>
    <name evidence="10" type="ORF">ARMA_0599</name>
    <name evidence="11" type="ORF">SE16_09670</name>
</gene>
<reference evidence="11 13" key="2">
    <citation type="submission" date="2015-07" db="EMBL/GenBank/DDBJ databases">
        <title>Whole genome sequence of Ardenticatena maritima DSM 23922.</title>
        <authorList>
            <person name="Hemp J."/>
            <person name="Ward L.M."/>
            <person name="Pace L.A."/>
            <person name="Fischer W.W."/>
        </authorList>
    </citation>
    <scope>NUCLEOTIDE SEQUENCE [LARGE SCALE GENOMIC DNA]</scope>
    <source>
        <strain evidence="11 13">110S</strain>
    </source>
</reference>
<evidence type="ECO:0000256" key="8">
    <source>
        <dbReference type="SAM" id="Phobius"/>
    </source>
</evidence>
<feature type="transmembrane region" description="Helical" evidence="8">
    <location>
        <begin position="52"/>
        <end position="70"/>
    </location>
</feature>
<reference evidence="12" key="3">
    <citation type="submission" date="2015-08" db="EMBL/GenBank/DDBJ databases">
        <title>Draft Genome Sequence of a Heterotrophic Facultative Anaerobic Bacterium Ardenticatena maritima Strain 110S.</title>
        <authorList>
            <person name="Kawaichi S."/>
            <person name="Yoshida T."/>
            <person name="Sako Y."/>
            <person name="Nakamura R."/>
        </authorList>
    </citation>
    <scope>NUCLEOTIDE SEQUENCE [LARGE SCALE GENOMIC DNA]</scope>
    <source>
        <strain evidence="12">110S</strain>
    </source>
</reference>
<evidence type="ECO:0000256" key="1">
    <source>
        <dbReference type="ARBA" id="ARBA00004651"/>
    </source>
</evidence>
<dbReference type="EMBL" id="BBZA01000035">
    <property type="protein sequence ID" value="GAP62176.1"/>
    <property type="molecule type" value="Genomic_DNA"/>
</dbReference>
<sequence length="157" mass="16823">MEWGWLLLRDAWWSAIAALGFAVLFSVPPRLLWGCMLGGAVGHMVRTFCMQMGLSIEAGTLLGAMAIGLLGEWLARRTHTPALVFTVSAAIPMVPGAFAFGTMLNLIDFSNTPDAGAGQVLLWQAAYDAIKTALVLAAIAFGITWPALVLRRPRPVV</sequence>
<reference evidence="10 12" key="1">
    <citation type="journal article" date="2015" name="Genome Announc.">
        <title>Draft Genome Sequence of a Heterotrophic Facultative Anaerobic Thermophilic Bacterium, Ardenticatena maritima Strain 110ST.</title>
        <authorList>
            <person name="Kawaichi S."/>
            <person name="Yoshida T."/>
            <person name="Sako Y."/>
            <person name="Nakamura R."/>
        </authorList>
    </citation>
    <scope>NUCLEOTIDE SEQUENCE [LARGE SCALE GENOMIC DNA]</scope>
    <source>
        <strain evidence="10 12">110S</strain>
    </source>
</reference>
<dbReference type="GO" id="GO:0005886">
    <property type="term" value="C:plasma membrane"/>
    <property type="evidence" value="ECO:0007669"/>
    <property type="project" value="UniProtKB-SubCell"/>
</dbReference>
<keyword evidence="12" id="KW-1185">Reference proteome</keyword>
<evidence type="ECO:0000256" key="4">
    <source>
        <dbReference type="ARBA" id="ARBA00022692"/>
    </source>
</evidence>
<evidence type="ECO:0000256" key="2">
    <source>
        <dbReference type="ARBA" id="ARBA00022475"/>
    </source>
</evidence>
<dbReference type="STRING" id="872965.SE16_09670"/>
<feature type="transmembrane region" description="Helical" evidence="8">
    <location>
        <begin position="82"/>
        <end position="104"/>
    </location>
</feature>
<keyword evidence="6 8" id="KW-0472">Membrane</keyword>
<comment type="similarity">
    <text evidence="7">Belongs to the ThrE exporter (TC 2.A.79) family.</text>
</comment>
<evidence type="ECO:0000313" key="10">
    <source>
        <dbReference type="EMBL" id="GAP62176.1"/>
    </source>
</evidence>
<dbReference type="EMBL" id="LGKN01000005">
    <property type="protein sequence ID" value="KPL88046.1"/>
    <property type="molecule type" value="Genomic_DNA"/>
</dbReference>
<evidence type="ECO:0000256" key="3">
    <source>
        <dbReference type="ARBA" id="ARBA00022519"/>
    </source>
</evidence>
<keyword evidence="2" id="KW-1003">Cell membrane</keyword>
<accession>A0A0M8K7Z7</accession>